<dbReference type="Proteomes" id="UP001331761">
    <property type="component" value="Unassembled WGS sequence"/>
</dbReference>
<comment type="caution">
    <text evidence="1">The sequence shown here is derived from an EMBL/GenBank/DDBJ whole genome shotgun (WGS) entry which is preliminary data.</text>
</comment>
<evidence type="ECO:0000313" key="1">
    <source>
        <dbReference type="EMBL" id="KAK5980369.1"/>
    </source>
</evidence>
<reference evidence="1 2" key="1">
    <citation type="submission" date="2019-10" db="EMBL/GenBank/DDBJ databases">
        <title>Assembly and Annotation for the nematode Trichostrongylus colubriformis.</title>
        <authorList>
            <person name="Martin J."/>
        </authorList>
    </citation>
    <scope>NUCLEOTIDE SEQUENCE [LARGE SCALE GENOMIC DNA]</scope>
    <source>
        <strain evidence="1">G859</strain>
        <tissue evidence="1">Whole worm</tissue>
    </source>
</reference>
<protein>
    <submittedName>
        <fullName evidence="1">Uncharacterized protein</fullName>
    </submittedName>
</protein>
<proteinExistence type="predicted"/>
<accession>A0AAN8IMX7</accession>
<name>A0AAN8IMX7_TRICO</name>
<gene>
    <name evidence="1" type="ORF">GCK32_022493</name>
</gene>
<sequence length="63" mass="7131">MKNVEVAAHKSNRALLRREALSFGLGLPSARLHSVCRLRLFFCCREMVHLLNALAEHLVSTPF</sequence>
<dbReference type="AlphaFoldDB" id="A0AAN8IMX7"/>
<dbReference type="EMBL" id="WIXE01007505">
    <property type="protein sequence ID" value="KAK5980369.1"/>
    <property type="molecule type" value="Genomic_DNA"/>
</dbReference>
<feature type="non-terminal residue" evidence="1">
    <location>
        <position position="63"/>
    </location>
</feature>
<keyword evidence="2" id="KW-1185">Reference proteome</keyword>
<organism evidence="1 2">
    <name type="scientific">Trichostrongylus colubriformis</name>
    <name type="common">Black scour worm</name>
    <dbReference type="NCBI Taxonomy" id="6319"/>
    <lineage>
        <taxon>Eukaryota</taxon>
        <taxon>Metazoa</taxon>
        <taxon>Ecdysozoa</taxon>
        <taxon>Nematoda</taxon>
        <taxon>Chromadorea</taxon>
        <taxon>Rhabditida</taxon>
        <taxon>Rhabditina</taxon>
        <taxon>Rhabditomorpha</taxon>
        <taxon>Strongyloidea</taxon>
        <taxon>Trichostrongylidae</taxon>
        <taxon>Trichostrongylus</taxon>
    </lineage>
</organism>
<evidence type="ECO:0000313" key="2">
    <source>
        <dbReference type="Proteomes" id="UP001331761"/>
    </source>
</evidence>